<feature type="compositionally biased region" description="Low complexity" evidence="1">
    <location>
        <begin position="317"/>
        <end position="327"/>
    </location>
</feature>
<feature type="compositionally biased region" description="Basic residues" evidence="1">
    <location>
        <begin position="159"/>
        <end position="174"/>
    </location>
</feature>
<dbReference type="Pfam" id="PF02809">
    <property type="entry name" value="UIM"/>
    <property type="match status" value="2"/>
</dbReference>
<dbReference type="GO" id="GO:0016787">
    <property type="term" value="F:hydrolase activity"/>
    <property type="evidence" value="ECO:0007669"/>
    <property type="project" value="UniProtKB-KW"/>
</dbReference>
<proteinExistence type="predicted"/>
<dbReference type="InterPro" id="IPR001394">
    <property type="entry name" value="Peptidase_C19_UCH"/>
</dbReference>
<feature type="region of interest" description="Disordered" evidence="1">
    <location>
        <begin position="1"/>
        <end position="43"/>
    </location>
</feature>
<reference evidence="3" key="1">
    <citation type="submission" date="2022-08" db="EMBL/GenBank/DDBJ databases">
        <title>Novel sulfate-reducing endosymbionts in the free-living metamonad Anaeramoeba.</title>
        <authorList>
            <person name="Jerlstrom-Hultqvist J."/>
            <person name="Cepicka I."/>
            <person name="Gallot-Lavallee L."/>
            <person name="Salas-Leiva D."/>
            <person name="Curtis B.A."/>
            <person name="Zahonova K."/>
            <person name="Pipaliya S."/>
            <person name="Dacks J."/>
            <person name="Roger A.J."/>
        </authorList>
    </citation>
    <scope>NUCLEOTIDE SEQUENCE</scope>
    <source>
        <strain evidence="3">Schooner1</strain>
    </source>
</reference>
<dbReference type="InterPro" id="IPR050164">
    <property type="entry name" value="Peptidase_C19"/>
</dbReference>
<dbReference type="Pfam" id="PF00443">
    <property type="entry name" value="UCH"/>
    <property type="match status" value="1"/>
</dbReference>
<organism evidence="3 4">
    <name type="scientific">Anaeramoeba flamelloides</name>
    <dbReference type="NCBI Taxonomy" id="1746091"/>
    <lineage>
        <taxon>Eukaryota</taxon>
        <taxon>Metamonada</taxon>
        <taxon>Anaeramoebidae</taxon>
        <taxon>Anaeramoeba</taxon>
    </lineage>
</organism>
<protein>
    <submittedName>
        <fullName evidence="3">Ubiquitin carboxyl-terminal hydrolase</fullName>
    </submittedName>
</protein>
<keyword evidence="4" id="KW-1185">Reference proteome</keyword>
<dbReference type="Proteomes" id="UP001150062">
    <property type="component" value="Unassembled WGS sequence"/>
</dbReference>
<keyword evidence="3" id="KW-0378">Hydrolase</keyword>
<dbReference type="CDD" id="cd02257">
    <property type="entry name" value="Peptidase_C19"/>
    <property type="match status" value="1"/>
</dbReference>
<gene>
    <name evidence="3" type="ORF">M0813_16601</name>
</gene>
<dbReference type="EMBL" id="JAOAOG010000090">
    <property type="protein sequence ID" value="KAJ6249918.1"/>
    <property type="molecule type" value="Genomic_DNA"/>
</dbReference>
<dbReference type="Gene3D" id="3.90.70.10">
    <property type="entry name" value="Cysteine proteinases"/>
    <property type="match status" value="1"/>
</dbReference>
<feature type="region of interest" description="Disordered" evidence="1">
    <location>
        <begin position="144"/>
        <end position="175"/>
    </location>
</feature>
<feature type="compositionally biased region" description="Basic residues" evidence="1">
    <location>
        <begin position="306"/>
        <end position="316"/>
    </location>
</feature>
<dbReference type="PANTHER" id="PTHR24006:SF827">
    <property type="entry name" value="UBIQUITIN CARBOXYL-TERMINAL HYDROLASE 34"/>
    <property type="match status" value="1"/>
</dbReference>
<evidence type="ECO:0000256" key="1">
    <source>
        <dbReference type="SAM" id="MobiDB-lite"/>
    </source>
</evidence>
<comment type="caution">
    <text evidence="3">The sequence shown here is derived from an EMBL/GenBank/DDBJ whole genome shotgun (WGS) entry which is preliminary data.</text>
</comment>
<feature type="compositionally biased region" description="Low complexity" evidence="1">
    <location>
        <begin position="144"/>
        <end position="157"/>
    </location>
</feature>
<feature type="domain" description="USP" evidence="2">
    <location>
        <begin position="47"/>
        <end position="549"/>
    </location>
</feature>
<evidence type="ECO:0000259" key="2">
    <source>
        <dbReference type="PROSITE" id="PS50235"/>
    </source>
</evidence>
<dbReference type="InterPro" id="IPR028889">
    <property type="entry name" value="USP"/>
</dbReference>
<evidence type="ECO:0000313" key="3">
    <source>
        <dbReference type="EMBL" id="KAJ6249918.1"/>
    </source>
</evidence>
<dbReference type="PANTHER" id="PTHR24006">
    <property type="entry name" value="UBIQUITIN CARBOXYL-TERMINAL HYDROLASE"/>
    <property type="match status" value="1"/>
</dbReference>
<evidence type="ECO:0000313" key="4">
    <source>
        <dbReference type="Proteomes" id="UP001150062"/>
    </source>
</evidence>
<dbReference type="SUPFAM" id="SSF54001">
    <property type="entry name" value="Cysteine proteinases"/>
    <property type="match status" value="1"/>
</dbReference>
<dbReference type="InterPro" id="IPR003903">
    <property type="entry name" value="UIM_dom"/>
</dbReference>
<name>A0ABQ8YZ46_9EUKA</name>
<accession>A0ABQ8YZ46</accession>
<sequence>MPRIKKNNYALPNKKTGMHYQKQGSFSVPRPRQRQRQRSRFDTDIEDGVEVKVGNLPFPKIKSTELPPTSLYQNLLNVLEQSESGFKTIDISTMRKDIMKLQYFMRFQNYNQQDALEFLENIFNQLQFELFKYYKKTKNNIINLNNNNNDNGNQDNNSNKKKNKKNKNKKKTKTGNKDKDVVFSFKDFQNSCPISKNFDFLVSVNFICEGCGSKSQKVEIFRTLSLKFNKTTYENFESNSNDVLKNKTKTQITPLNELLDSFFQDNEIITKKCSDCGANFAKRFLKIIKLPRFLLLHIQRVGIKKDKKPKEKKNKNSNKNCVLNNNNEIDVNSDGGEVEEEEEEEEHFSFFKIPNLVLFPDKLNLNEYCLPNYTKNCHTPLPNILSRKQTKKKLNSNFQDDNNNHKTEGDEELSKVLELSKKEFEESDLQKALKMSLIEHKKRQELSNIDENGKGNQLEKEPFKININQDIFSQKLNEELNSKYVLCSVVIHTSYKNTAKFGHYFTYISENGKKWKSFNDSIVKDITKNHVFENKSTQKNCYLLCYINKSCIKK</sequence>
<dbReference type="InterPro" id="IPR038765">
    <property type="entry name" value="Papain-like_cys_pep_sf"/>
</dbReference>
<dbReference type="PROSITE" id="PS50235">
    <property type="entry name" value="USP_3"/>
    <property type="match status" value="1"/>
</dbReference>
<feature type="region of interest" description="Disordered" evidence="1">
    <location>
        <begin position="306"/>
        <end position="333"/>
    </location>
</feature>